<feature type="compositionally biased region" description="Polar residues" evidence="1">
    <location>
        <begin position="32"/>
        <end position="44"/>
    </location>
</feature>
<feature type="transmembrane region" description="Helical" evidence="2">
    <location>
        <begin position="116"/>
        <end position="136"/>
    </location>
</feature>
<evidence type="ECO:0000313" key="3">
    <source>
        <dbReference type="EMBL" id="EFF69456.1"/>
    </source>
</evidence>
<evidence type="ECO:0000256" key="1">
    <source>
        <dbReference type="SAM" id="MobiDB-lite"/>
    </source>
</evidence>
<name>D4RX16_9FIRM</name>
<evidence type="ECO:0000256" key="2">
    <source>
        <dbReference type="SAM" id="Phobius"/>
    </source>
</evidence>
<keyword evidence="4" id="KW-1185">Reference proteome</keyword>
<dbReference type="GeneID" id="98918732"/>
<reference evidence="3 4" key="1">
    <citation type="submission" date="2010-02" db="EMBL/GenBank/DDBJ databases">
        <authorList>
            <person name="Weinstock G."/>
            <person name="Sodergren E."/>
            <person name="Clifton S."/>
            <person name="Fulton L."/>
            <person name="Fulton B."/>
            <person name="Courtney L."/>
            <person name="Fronick C."/>
            <person name="Harrison M."/>
            <person name="Strong C."/>
            <person name="Farmer C."/>
            <person name="Delahaunty K."/>
            <person name="Markovic C."/>
            <person name="Hall O."/>
            <person name="Minx P."/>
            <person name="Tomlinson C."/>
            <person name="Mitreva M."/>
            <person name="Nelson J."/>
            <person name="Hou S."/>
            <person name="Wollam A."/>
            <person name="Pepin K.H."/>
            <person name="Johnson M."/>
            <person name="Bhonagiri V."/>
            <person name="Zhang X."/>
            <person name="Suruliraj S."/>
            <person name="Warren W."/>
            <person name="Chinwalla A."/>
            <person name="Mardis E.R."/>
            <person name="Wilson R.K."/>
        </authorList>
    </citation>
    <scope>NUCLEOTIDE SEQUENCE [LARGE SCALE GENOMIC DNA]</scope>
    <source>
        <strain evidence="3 4">DSM 2876</strain>
    </source>
</reference>
<keyword evidence="2" id="KW-1133">Transmembrane helix</keyword>
<protein>
    <submittedName>
        <fullName evidence="3">Uncharacterized protein</fullName>
    </submittedName>
</protein>
<evidence type="ECO:0000313" key="4">
    <source>
        <dbReference type="Proteomes" id="UP000006238"/>
    </source>
</evidence>
<gene>
    <name evidence="3" type="ORF">BUTYVIB_00367</name>
</gene>
<sequence length="189" mass="20994">MRTYYCKKCGTANEIEETMEKFFCANCGTENSVPQKVSSDTASKPVSGDKPAETSSFIYGSVDMAASKEPDEKTEQNTAEPVQQPVYSYGEQNIASGSYTEPVSSKPVKVKKKKTGLIVTLVVLVAIIAAAVVLLITPVKSPLPIKFRCDDCNKIKYSEKYEVEYEDTGKVEERYICKDCFEENGYEEQ</sequence>
<feature type="region of interest" description="Disordered" evidence="1">
    <location>
        <begin position="32"/>
        <end position="54"/>
    </location>
</feature>
<dbReference type="AlphaFoldDB" id="D4RX16"/>
<comment type="caution">
    <text evidence="3">The sequence shown here is derived from an EMBL/GenBank/DDBJ whole genome shotgun (WGS) entry which is preliminary data.</text>
</comment>
<keyword evidence="2" id="KW-0472">Membrane</keyword>
<organism evidence="3 4">
    <name type="scientific">Eshraghiella crossota DSM 2876</name>
    <dbReference type="NCBI Taxonomy" id="511680"/>
    <lineage>
        <taxon>Bacteria</taxon>
        <taxon>Bacillati</taxon>
        <taxon>Bacillota</taxon>
        <taxon>Clostridia</taxon>
        <taxon>Lachnospirales</taxon>
        <taxon>Lachnospiraceae</taxon>
        <taxon>Eshraghiella</taxon>
    </lineage>
</organism>
<dbReference type="Proteomes" id="UP000006238">
    <property type="component" value="Unassembled WGS sequence"/>
</dbReference>
<dbReference type="STRING" id="45851.BHV86_07585"/>
<dbReference type="RefSeq" id="WP_005601136.1">
    <property type="nucleotide sequence ID" value="NZ_GG663519.1"/>
</dbReference>
<proteinExistence type="predicted"/>
<dbReference type="EMBL" id="ABWN01000018">
    <property type="protein sequence ID" value="EFF69456.1"/>
    <property type="molecule type" value="Genomic_DNA"/>
</dbReference>
<accession>D4RX16</accession>
<keyword evidence="2" id="KW-0812">Transmembrane</keyword>
<dbReference type="HOGENOM" id="CLU_1432104_0_0_9"/>